<dbReference type="PRINTS" id="PR01490">
    <property type="entry name" value="RTXTOXIND"/>
</dbReference>
<reference evidence="4" key="1">
    <citation type="journal article" date="2014" name="Int. J. Syst. Evol. Microbiol.">
        <title>Complete genome sequence of Corynebacterium casei LMG S-19264T (=DSM 44701T), isolated from a smear-ripened cheese.</title>
        <authorList>
            <consortium name="US DOE Joint Genome Institute (JGI-PGF)"/>
            <person name="Walter F."/>
            <person name="Albersmeier A."/>
            <person name="Kalinowski J."/>
            <person name="Ruckert C."/>
        </authorList>
    </citation>
    <scope>NUCLEOTIDE SEQUENCE</scope>
    <source>
        <strain evidence="4">KCTC 23224</strain>
    </source>
</reference>
<dbReference type="InterPro" id="IPR058982">
    <property type="entry name" value="Beta-barrel_AprE"/>
</dbReference>
<feature type="transmembrane region" description="Helical" evidence="2">
    <location>
        <begin position="28"/>
        <end position="48"/>
    </location>
</feature>
<keyword evidence="2" id="KW-1133">Transmembrane helix</keyword>
<evidence type="ECO:0000256" key="1">
    <source>
        <dbReference type="SAM" id="Coils"/>
    </source>
</evidence>
<dbReference type="Proteomes" id="UP000642809">
    <property type="component" value="Unassembled WGS sequence"/>
</dbReference>
<feature type="coiled-coil region" evidence="1">
    <location>
        <begin position="156"/>
        <end position="236"/>
    </location>
</feature>
<evidence type="ECO:0000259" key="3">
    <source>
        <dbReference type="Pfam" id="PF26002"/>
    </source>
</evidence>
<comment type="caution">
    <text evidence="4">The sequence shown here is derived from an EMBL/GenBank/DDBJ whole genome shotgun (WGS) entry which is preliminary data.</text>
</comment>
<keyword evidence="2" id="KW-0472">Membrane</keyword>
<dbReference type="AlphaFoldDB" id="A0A8J3CY62"/>
<dbReference type="PANTHER" id="PTHR30386">
    <property type="entry name" value="MEMBRANE FUSION SUBUNIT OF EMRAB-TOLC MULTIDRUG EFFLUX PUMP"/>
    <property type="match status" value="1"/>
</dbReference>
<evidence type="ECO:0000313" key="5">
    <source>
        <dbReference type="Proteomes" id="UP000642809"/>
    </source>
</evidence>
<gene>
    <name evidence="4" type="ORF">GCM10008106_18440</name>
</gene>
<evidence type="ECO:0000313" key="4">
    <source>
        <dbReference type="EMBL" id="GHB37527.1"/>
    </source>
</evidence>
<dbReference type="Gene3D" id="1.10.287.470">
    <property type="entry name" value="Helix hairpin bin"/>
    <property type="match status" value="1"/>
</dbReference>
<dbReference type="InterPro" id="IPR050739">
    <property type="entry name" value="MFP"/>
</dbReference>
<keyword evidence="5" id="KW-1185">Reference proteome</keyword>
<sequence length="391" mass="44455">METNLFPASITQQTVEVYDSKISVRSSIIYLIILGFLVSAVIALPLVYVDVAVQARGTFQSALQRNSLIASVGGRIEQWNLLENQKVKKGDVLALIRNEQIHLEMIGFEERLTLVQSFMNDLQKLVNIDLEESSLAPLRLQSNYYQASFLEFQSKLSNHQTSLQKLTRDYERAQILFESKSIAFAEYDNTEAQYMQAKTQLELLKKQQINLWEQELVNYQQEKIRLKSQLDVFSEQMDQYKIIAGTNGTLINVLNLNKGDFIHPHQKLAEISPDTTLIAVTYISPMDIAFVEIGQEVSFQVDAYNYNQWGLATGKVIDIADDLTLINEKEAGFLVTCALASPHLTLTTGQEGLIKKGMTFNARFVIARRSLYQLLYDKVDNWINPQVQLPS</sequence>
<dbReference type="PANTHER" id="PTHR30386:SF28">
    <property type="entry name" value="EXPORTED PROTEIN"/>
    <property type="match status" value="1"/>
</dbReference>
<protein>
    <submittedName>
        <fullName evidence="4">HlyD family secretion protein</fullName>
    </submittedName>
</protein>
<proteinExistence type="predicted"/>
<dbReference type="Pfam" id="PF26002">
    <property type="entry name" value="Beta-barrel_AprE"/>
    <property type="match status" value="1"/>
</dbReference>
<keyword evidence="1" id="KW-0175">Coiled coil</keyword>
<dbReference type="Gene3D" id="2.40.30.170">
    <property type="match status" value="1"/>
</dbReference>
<name>A0A8J3CY62_9BACT</name>
<organism evidence="4 5">
    <name type="scientific">Mongoliitalea lutea</name>
    <dbReference type="NCBI Taxonomy" id="849756"/>
    <lineage>
        <taxon>Bacteria</taxon>
        <taxon>Pseudomonadati</taxon>
        <taxon>Bacteroidota</taxon>
        <taxon>Cytophagia</taxon>
        <taxon>Cytophagales</taxon>
        <taxon>Cyclobacteriaceae</taxon>
        <taxon>Mongoliitalea</taxon>
    </lineage>
</organism>
<keyword evidence="2" id="KW-0812">Transmembrane</keyword>
<evidence type="ECO:0000256" key="2">
    <source>
        <dbReference type="SAM" id="Phobius"/>
    </source>
</evidence>
<feature type="domain" description="AprE-like beta-barrel" evidence="3">
    <location>
        <begin position="277"/>
        <end position="364"/>
    </location>
</feature>
<dbReference type="EMBL" id="BMYF01000010">
    <property type="protein sequence ID" value="GHB37527.1"/>
    <property type="molecule type" value="Genomic_DNA"/>
</dbReference>
<accession>A0A8J3CY62</accession>
<reference evidence="4" key="2">
    <citation type="submission" date="2020-09" db="EMBL/GenBank/DDBJ databases">
        <authorList>
            <person name="Sun Q."/>
            <person name="Kim S."/>
        </authorList>
    </citation>
    <scope>NUCLEOTIDE SEQUENCE</scope>
    <source>
        <strain evidence="4">KCTC 23224</strain>
    </source>
</reference>
<dbReference type="RefSeq" id="WP_189581125.1">
    <property type="nucleotide sequence ID" value="NZ_BMYF01000010.1"/>
</dbReference>